<sequence>MNKLLKRISIFVLLVVLTYFLVPYFPVYAAKDYSIIRVLISINNSTVPITINGVYSISEDPSISLANGNYFISVTSDNRVRILGPNVDKIVGNSLTFVRHSEDSILTVRGTDHGDVPYLGNIRFTVNTQTKNLRVVNHVPLEQYLYGVVAYEMGNSFPLEALKAQAVAARGYAIKKIMSASSSSDFDILDTPQHQVYRGYNPAFGRVIQAVNETKGQVLTYNGVIIDTFYSASNGGQTELPGNAWGGGSSVNASLPYLVQKDDPYDLENPQSIYHRFYVPKQVEDSEHKAISLPGDSAVIVVKTNSNVNIRSGPGTNHSILGTAPLYSAFQWIDTLQNEIGQTWHKILYQGKEAYISGTLSLVIPNGKYLYANPVLYDLQKQAFIELEKLGIPIEKANDIKIISVNNLENGLERWPGTGSRNYVTANANITIQYELETVEQRDLDVSIQLMIPAGNGFTNEHPYLSSNTRMRGVEQTEGGFYITAGRFGHGVGMSQRGAQQMAAAHNKTYDQILAFYFVGTTLTHLNTDVPPLPPKPGDGSGAIDPSEQLTKIISFSIPNQIGNTIIDNENNTVSIKMPAKTDLTKLIASFQLSEGAKAEVNNVLQESGKTINDFSKPVIYKVTGIDGSIREWTVYLHKFGDVNGDGNVNVSDAIIILRYIVGDYPKSDLLYKVGDVNGDGRIDVSDAILILQKTVGSIEKFPVE</sequence>
<dbReference type="CDD" id="cd14256">
    <property type="entry name" value="Dockerin_I"/>
    <property type="match status" value="1"/>
</dbReference>
<dbReference type="GO" id="GO:0000272">
    <property type="term" value="P:polysaccharide catabolic process"/>
    <property type="evidence" value="ECO:0007669"/>
    <property type="project" value="InterPro"/>
</dbReference>
<protein>
    <submittedName>
        <fullName evidence="3">SpoIID/LytB domain protein</fullName>
    </submittedName>
</protein>
<dbReference type="Pfam" id="PF00404">
    <property type="entry name" value="Dockerin_1"/>
    <property type="match status" value="1"/>
</dbReference>
<dbReference type="InterPro" id="IPR051922">
    <property type="entry name" value="Bact_Sporulation_Assoc"/>
</dbReference>
<evidence type="ECO:0000313" key="3">
    <source>
        <dbReference type="EMBL" id="SES82339.1"/>
    </source>
</evidence>
<feature type="domain" description="SH3b" evidence="2">
    <location>
        <begin position="295"/>
        <end position="365"/>
    </location>
</feature>
<dbReference type="InterPro" id="IPR002105">
    <property type="entry name" value="Dockerin_1_rpt"/>
</dbReference>
<dbReference type="PANTHER" id="PTHR30032:SF4">
    <property type="entry name" value="AMIDASE ENHANCER"/>
    <property type="match status" value="1"/>
</dbReference>
<dbReference type="Gene3D" id="2.30.30.40">
    <property type="entry name" value="SH3 Domains"/>
    <property type="match status" value="1"/>
</dbReference>
<dbReference type="InterPro" id="IPR016134">
    <property type="entry name" value="Dockerin_dom"/>
</dbReference>
<dbReference type="Pfam" id="PF08239">
    <property type="entry name" value="SH3_3"/>
    <property type="match status" value="1"/>
</dbReference>
<dbReference type="STRING" id="1120990.SAMN03080614_101042"/>
<name>A0A1H9ZL27_9FIRM</name>
<dbReference type="OrthoDB" id="9794671at2"/>
<dbReference type="NCBIfam" id="TIGR02669">
    <property type="entry name" value="SpoIID_LytB"/>
    <property type="match status" value="1"/>
</dbReference>
<evidence type="ECO:0000313" key="4">
    <source>
        <dbReference type="Proteomes" id="UP000243819"/>
    </source>
</evidence>
<dbReference type="Gene3D" id="1.10.1330.10">
    <property type="entry name" value="Dockerin domain"/>
    <property type="match status" value="1"/>
</dbReference>
<dbReference type="PANTHER" id="PTHR30032">
    <property type="entry name" value="N-ACETYLMURAMOYL-L-ALANINE AMIDASE-RELATED"/>
    <property type="match status" value="1"/>
</dbReference>
<organism evidence="3 4">
    <name type="scientific">Anaerobranca gottschalkii DSM 13577</name>
    <dbReference type="NCBI Taxonomy" id="1120990"/>
    <lineage>
        <taxon>Bacteria</taxon>
        <taxon>Bacillati</taxon>
        <taxon>Bacillota</taxon>
        <taxon>Clostridia</taxon>
        <taxon>Eubacteriales</taxon>
        <taxon>Proteinivoracaceae</taxon>
        <taxon>Anaerobranca</taxon>
    </lineage>
</organism>
<dbReference type="InterPro" id="IPR003646">
    <property type="entry name" value="SH3-like_bac-type"/>
</dbReference>
<accession>A0A1H9ZL27</accession>
<evidence type="ECO:0000259" key="2">
    <source>
        <dbReference type="PROSITE" id="PS51781"/>
    </source>
</evidence>
<proteinExistence type="predicted"/>
<dbReference type="PROSITE" id="PS51766">
    <property type="entry name" value="DOCKERIN"/>
    <property type="match status" value="1"/>
</dbReference>
<dbReference type="InterPro" id="IPR013693">
    <property type="entry name" value="SpoIID/LytB_N"/>
</dbReference>
<dbReference type="Pfam" id="PF08486">
    <property type="entry name" value="SpoIID"/>
    <property type="match status" value="1"/>
</dbReference>
<dbReference type="SUPFAM" id="SSF63446">
    <property type="entry name" value="Type I dockerin domain"/>
    <property type="match status" value="1"/>
</dbReference>
<dbReference type="Proteomes" id="UP000243819">
    <property type="component" value="Unassembled WGS sequence"/>
</dbReference>
<dbReference type="PROSITE" id="PS51781">
    <property type="entry name" value="SH3B"/>
    <property type="match status" value="1"/>
</dbReference>
<dbReference type="GO" id="GO:0030435">
    <property type="term" value="P:sporulation resulting in formation of a cellular spore"/>
    <property type="evidence" value="ECO:0007669"/>
    <property type="project" value="InterPro"/>
</dbReference>
<dbReference type="EMBL" id="FOIF01000010">
    <property type="protein sequence ID" value="SES82339.1"/>
    <property type="molecule type" value="Genomic_DNA"/>
</dbReference>
<gene>
    <name evidence="3" type="ORF">SAMN03080614_101042</name>
</gene>
<dbReference type="GO" id="GO:0004553">
    <property type="term" value="F:hydrolase activity, hydrolyzing O-glycosyl compounds"/>
    <property type="evidence" value="ECO:0007669"/>
    <property type="project" value="InterPro"/>
</dbReference>
<dbReference type="AlphaFoldDB" id="A0A1H9ZL27"/>
<dbReference type="RefSeq" id="WP_091349597.1">
    <property type="nucleotide sequence ID" value="NZ_FOIF01000010.1"/>
</dbReference>
<dbReference type="Gene3D" id="2.60.40.2340">
    <property type="match status" value="1"/>
</dbReference>
<dbReference type="GO" id="GO:0030288">
    <property type="term" value="C:outer membrane-bounded periplasmic space"/>
    <property type="evidence" value="ECO:0007669"/>
    <property type="project" value="TreeGrafter"/>
</dbReference>
<feature type="domain" description="Dockerin" evidence="1">
    <location>
        <begin position="636"/>
        <end position="704"/>
    </location>
</feature>
<dbReference type="InterPro" id="IPR036439">
    <property type="entry name" value="Dockerin_dom_sf"/>
</dbReference>
<evidence type="ECO:0000259" key="1">
    <source>
        <dbReference type="PROSITE" id="PS51766"/>
    </source>
</evidence>
<keyword evidence="4" id="KW-1185">Reference proteome</keyword>
<reference evidence="4" key="1">
    <citation type="submission" date="2016-10" db="EMBL/GenBank/DDBJ databases">
        <authorList>
            <person name="Varghese N."/>
            <person name="Submissions S."/>
        </authorList>
    </citation>
    <scope>NUCLEOTIDE SEQUENCE [LARGE SCALE GENOMIC DNA]</scope>
    <source>
        <strain evidence="4">DSM 13577</strain>
    </source>
</reference>
<dbReference type="InterPro" id="IPR013486">
    <property type="entry name" value="SpoIID/LytB"/>
</dbReference>